<evidence type="ECO:0000313" key="3">
    <source>
        <dbReference type="Proteomes" id="UP001500683"/>
    </source>
</evidence>
<dbReference type="EMBL" id="BAAAZG010000019">
    <property type="protein sequence ID" value="GAA4074489.1"/>
    <property type="molecule type" value="Genomic_DNA"/>
</dbReference>
<dbReference type="InterPro" id="IPR013096">
    <property type="entry name" value="Cupin_2"/>
</dbReference>
<organism evidence="2 3">
    <name type="scientific">Actinomadura miaoliensis</name>
    <dbReference type="NCBI Taxonomy" id="430685"/>
    <lineage>
        <taxon>Bacteria</taxon>
        <taxon>Bacillati</taxon>
        <taxon>Actinomycetota</taxon>
        <taxon>Actinomycetes</taxon>
        <taxon>Streptosporangiales</taxon>
        <taxon>Thermomonosporaceae</taxon>
        <taxon>Actinomadura</taxon>
    </lineage>
</organism>
<dbReference type="Pfam" id="PF07883">
    <property type="entry name" value="Cupin_2"/>
    <property type="match status" value="2"/>
</dbReference>
<dbReference type="Proteomes" id="UP001500683">
    <property type="component" value="Unassembled WGS sequence"/>
</dbReference>
<keyword evidence="3" id="KW-1185">Reference proteome</keyword>
<evidence type="ECO:0000259" key="1">
    <source>
        <dbReference type="Pfam" id="PF07883"/>
    </source>
</evidence>
<feature type="domain" description="Cupin type-2" evidence="1">
    <location>
        <begin position="17"/>
        <end position="78"/>
    </location>
</feature>
<dbReference type="PANTHER" id="PTHR36440">
    <property type="entry name" value="PUTATIVE (AFU_ORTHOLOGUE AFUA_8G07350)-RELATED"/>
    <property type="match status" value="1"/>
</dbReference>
<protein>
    <recommendedName>
        <fullName evidence="1">Cupin type-2 domain-containing protein</fullName>
    </recommendedName>
</protein>
<gene>
    <name evidence="2" type="ORF">GCM10022214_34120</name>
</gene>
<proteinExistence type="predicted"/>
<dbReference type="InterPro" id="IPR014710">
    <property type="entry name" value="RmlC-like_jellyroll"/>
</dbReference>
<evidence type="ECO:0000313" key="2">
    <source>
        <dbReference type="EMBL" id="GAA4074489.1"/>
    </source>
</evidence>
<dbReference type="SUPFAM" id="SSF51182">
    <property type="entry name" value="RmlC-like cupins"/>
    <property type="match status" value="2"/>
</dbReference>
<comment type="caution">
    <text evidence="2">The sequence shown here is derived from an EMBL/GenBank/DDBJ whole genome shotgun (WGS) entry which is preliminary data.</text>
</comment>
<dbReference type="InterPro" id="IPR011051">
    <property type="entry name" value="RmlC_Cupin_sf"/>
</dbReference>
<dbReference type="Gene3D" id="2.60.120.10">
    <property type="entry name" value="Jelly Rolls"/>
    <property type="match status" value="2"/>
</dbReference>
<name>A0ABP7VU70_9ACTN</name>
<dbReference type="PANTHER" id="PTHR36440:SF1">
    <property type="entry name" value="PUTATIVE (AFU_ORTHOLOGUE AFUA_8G07350)-RELATED"/>
    <property type="match status" value="1"/>
</dbReference>
<sequence length="284" mass="31101">MDAADTEGRFTLMENRGHIDIPPHVHDASDEIVYVLDGELGVDFDGTTHRLTEGMCVFLPRGVAHAMRGLSDTPVHALQLFTPGGWDHFEEVTEAGNGLVTADGARDRAINALGVPHGTRHLMDGEITEAGDKSRFYVLEKGEVRPGRLRVPPAFACKARGADTENRLSLMEMVVAQEIPRHVHHKADESVYVLAGELVVEFLDRVHRATAGQFVLLPHGVPHALRPGSTPPPRVIQISSPGGWDRFIEDLIEARPHITTGGKLDARKLNPIAAKHDITYEEPS</sequence>
<reference evidence="3" key="1">
    <citation type="journal article" date="2019" name="Int. J. Syst. Evol. Microbiol.">
        <title>The Global Catalogue of Microorganisms (GCM) 10K type strain sequencing project: providing services to taxonomists for standard genome sequencing and annotation.</title>
        <authorList>
            <consortium name="The Broad Institute Genomics Platform"/>
            <consortium name="The Broad Institute Genome Sequencing Center for Infectious Disease"/>
            <person name="Wu L."/>
            <person name="Ma J."/>
        </authorList>
    </citation>
    <scope>NUCLEOTIDE SEQUENCE [LARGE SCALE GENOMIC DNA]</scope>
    <source>
        <strain evidence="3">JCM 16702</strain>
    </source>
</reference>
<accession>A0ABP7VU70</accession>
<feature type="domain" description="Cupin type-2" evidence="1">
    <location>
        <begin position="170"/>
        <end position="226"/>
    </location>
</feature>
<dbReference type="InterPro" id="IPR053146">
    <property type="entry name" value="QDO-like"/>
</dbReference>